<keyword evidence="2" id="KW-0560">Oxidoreductase</keyword>
<dbReference type="PROSITE" id="PS51790">
    <property type="entry name" value="MSRB"/>
    <property type="match status" value="1"/>
</dbReference>
<dbReference type="InterPro" id="IPR011057">
    <property type="entry name" value="Mss4-like_sf"/>
</dbReference>
<dbReference type="PANTHER" id="PTHR10173">
    <property type="entry name" value="METHIONINE SULFOXIDE REDUCTASE"/>
    <property type="match status" value="1"/>
</dbReference>
<dbReference type="GO" id="GO:0005737">
    <property type="term" value="C:cytoplasm"/>
    <property type="evidence" value="ECO:0007669"/>
    <property type="project" value="TreeGrafter"/>
</dbReference>
<sequence length="170" mass="19019">MKRRYFLGLLGAGGLASALPGVVSARPKPDVERASDIDVLELSEDEWRERLDEKQYRILRENGTEPASSSELNKETREGEYRCAGCDLPLFTSDMKYDSGTGWPSFFDHIHGHLLTEADYKMIWPRTEYHCARCGGHQGHVFDDGPDPTGLRWCNNGLALTFVPSDRAGG</sequence>
<dbReference type="Pfam" id="PF01641">
    <property type="entry name" value="SelR"/>
    <property type="match status" value="1"/>
</dbReference>
<dbReference type="GO" id="GO:0030091">
    <property type="term" value="P:protein repair"/>
    <property type="evidence" value="ECO:0007669"/>
    <property type="project" value="InterPro"/>
</dbReference>
<evidence type="ECO:0000256" key="3">
    <source>
        <dbReference type="ARBA" id="ARBA00048488"/>
    </source>
</evidence>
<dbReference type="Proteomes" id="UP000198500">
    <property type="component" value="Unassembled WGS sequence"/>
</dbReference>
<dbReference type="InterPro" id="IPR028427">
    <property type="entry name" value="Met_Sox_Rdtase_MsrB"/>
</dbReference>
<protein>
    <recommendedName>
        <fullName evidence="1">peptide-methionine (R)-S-oxide reductase</fullName>
        <ecNumber evidence="1">1.8.4.12</ecNumber>
    </recommendedName>
</protein>
<dbReference type="RefSeq" id="WP_092567822.1">
    <property type="nucleotide sequence ID" value="NZ_BMXH01000001.1"/>
</dbReference>
<dbReference type="SUPFAM" id="SSF51316">
    <property type="entry name" value="Mss4-like"/>
    <property type="match status" value="1"/>
</dbReference>
<reference evidence="5 6" key="1">
    <citation type="submission" date="2016-10" db="EMBL/GenBank/DDBJ databases">
        <authorList>
            <person name="de Groot N.N."/>
        </authorList>
    </citation>
    <scope>NUCLEOTIDE SEQUENCE [LARGE SCALE GENOMIC DNA]</scope>
    <source>
        <strain evidence="5 6">DSM 19219</strain>
    </source>
</reference>
<dbReference type="InterPro" id="IPR002579">
    <property type="entry name" value="Met_Sox_Rdtase_MsrB_dom"/>
</dbReference>
<dbReference type="AlphaFoldDB" id="A0A1H2RW86"/>
<gene>
    <name evidence="5" type="ORF">SAMN05443545_101416</name>
</gene>
<feature type="domain" description="MsrB" evidence="4">
    <location>
        <begin position="44"/>
        <end position="165"/>
    </location>
</feature>
<evidence type="ECO:0000313" key="5">
    <source>
        <dbReference type="EMBL" id="SDW23557.1"/>
    </source>
</evidence>
<evidence type="ECO:0000256" key="2">
    <source>
        <dbReference type="ARBA" id="ARBA00023002"/>
    </source>
</evidence>
<comment type="catalytic activity">
    <reaction evidence="3">
        <text>L-methionyl-[protein] + [thioredoxin]-disulfide + H2O = L-methionyl-(R)-S-oxide-[protein] + [thioredoxin]-dithiol</text>
        <dbReference type="Rhea" id="RHEA:24164"/>
        <dbReference type="Rhea" id="RHEA-COMP:10698"/>
        <dbReference type="Rhea" id="RHEA-COMP:10700"/>
        <dbReference type="Rhea" id="RHEA-COMP:12313"/>
        <dbReference type="Rhea" id="RHEA-COMP:12314"/>
        <dbReference type="ChEBI" id="CHEBI:15377"/>
        <dbReference type="ChEBI" id="CHEBI:16044"/>
        <dbReference type="ChEBI" id="CHEBI:29950"/>
        <dbReference type="ChEBI" id="CHEBI:45764"/>
        <dbReference type="ChEBI" id="CHEBI:50058"/>
        <dbReference type="EC" id="1.8.4.12"/>
    </reaction>
</comment>
<dbReference type="EMBL" id="FNNI01000001">
    <property type="protein sequence ID" value="SDW23557.1"/>
    <property type="molecule type" value="Genomic_DNA"/>
</dbReference>
<dbReference type="PANTHER" id="PTHR10173:SF57">
    <property type="entry name" value="PEPTIDE-METHIONINE (R)-S-OXIDE REDUCTASE"/>
    <property type="match status" value="1"/>
</dbReference>
<evidence type="ECO:0000313" key="6">
    <source>
        <dbReference type="Proteomes" id="UP000198500"/>
    </source>
</evidence>
<dbReference type="EC" id="1.8.4.12" evidence="1"/>
<accession>A0A1H2RW86</accession>
<dbReference type="GO" id="GO:0033743">
    <property type="term" value="F:peptide-methionine (R)-S-oxide reductase activity"/>
    <property type="evidence" value="ECO:0007669"/>
    <property type="project" value="UniProtKB-EC"/>
</dbReference>
<dbReference type="GO" id="GO:0006979">
    <property type="term" value="P:response to oxidative stress"/>
    <property type="evidence" value="ECO:0007669"/>
    <property type="project" value="InterPro"/>
</dbReference>
<dbReference type="OrthoDB" id="9785497at2"/>
<evidence type="ECO:0000259" key="4">
    <source>
        <dbReference type="PROSITE" id="PS51790"/>
    </source>
</evidence>
<name>A0A1H2RW86_9GAMM</name>
<organism evidence="5 6">
    <name type="scientific">Aidingimonas halophila</name>
    <dbReference type="NCBI Taxonomy" id="574349"/>
    <lineage>
        <taxon>Bacteria</taxon>
        <taxon>Pseudomonadati</taxon>
        <taxon>Pseudomonadota</taxon>
        <taxon>Gammaproteobacteria</taxon>
        <taxon>Oceanospirillales</taxon>
        <taxon>Halomonadaceae</taxon>
        <taxon>Aidingimonas</taxon>
    </lineage>
</organism>
<dbReference type="NCBIfam" id="TIGR00357">
    <property type="entry name" value="peptide-methionine (R)-S-oxide reductase MsrB"/>
    <property type="match status" value="1"/>
</dbReference>
<keyword evidence="6" id="KW-1185">Reference proteome</keyword>
<proteinExistence type="predicted"/>
<dbReference type="STRING" id="574349.SAMN05443545_101416"/>
<dbReference type="Gene3D" id="2.170.150.20">
    <property type="entry name" value="Peptide methionine sulfoxide reductase"/>
    <property type="match status" value="1"/>
</dbReference>
<evidence type="ECO:0000256" key="1">
    <source>
        <dbReference type="ARBA" id="ARBA00012499"/>
    </source>
</evidence>